<name>A0AAD7WZH9_9TELE</name>
<sequence length="372" mass="40973">MRKRGEGPRERVRKPRFTPHQSQVLMERTVAHAPHLFGERTSPVSVRKRIWQEVAQAVNAISKTKRSVREVQKRWRDERRRIKHRAQDLWQALAQTGVPMGQLTPLEEAVVATFNDATIKKRLGRLIGPPTLTVPLRVLIQQLKTGIISPEPPGVDRQPAPPIPPAPVSVLTPLSTLAPVCVDDIKQEPDGSEVSDVVQTPQGAWKFEWTVEDTSVAPPQTPAAPGMSQPVPSTPISATHPLGNDSLVLSCPPKDSLKTKSHTGGSWPWGRKGRQRRTRDLGARHASRTACSCRAACGNRVVGRQLRVLSDNVLAIRGELSALVAAVTTIATTMQSRAGTGAQDSGQHHSMNPVDQNQRRELTDRQEWDIPH</sequence>
<evidence type="ECO:0000256" key="1">
    <source>
        <dbReference type="SAM" id="MobiDB-lite"/>
    </source>
</evidence>
<dbReference type="Pfam" id="PF13873">
    <property type="entry name" value="Myb_DNA-bind_5"/>
    <property type="match status" value="1"/>
</dbReference>
<gene>
    <name evidence="3" type="ORF">AAFF_G00022730</name>
</gene>
<dbReference type="Proteomes" id="UP001221898">
    <property type="component" value="Unassembled WGS sequence"/>
</dbReference>
<feature type="domain" description="Myb/SANT-like DNA-binding" evidence="2">
    <location>
        <begin position="13"/>
        <end position="87"/>
    </location>
</feature>
<feature type="region of interest" description="Disordered" evidence="1">
    <location>
        <begin position="337"/>
        <end position="372"/>
    </location>
</feature>
<organism evidence="3 4">
    <name type="scientific">Aldrovandia affinis</name>
    <dbReference type="NCBI Taxonomy" id="143900"/>
    <lineage>
        <taxon>Eukaryota</taxon>
        <taxon>Metazoa</taxon>
        <taxon>Chordata</taxon>
        <taxon>Craniata</taxon>
        <taxon>Vertebrata</taxon>
        <taxon>Euteleostomi</taxon>
        <taxon>Actinopterygii</taxon>
        <taxon>Neopterygii</taxon>
        <taxon>Teleostei</taxon>
        <taxon>Notacanthiformes</taxon>
        <taxon>Halosauridae</taxon>
        <taxon>Aldrovandia</taxon>
    </lineage>
</organism>
<dbReference type="PANTHER" id="PTHR23098">
    <property type="entry name" value="AGAP001331-PA-RELATED"/>
    <property type="match status" value="1"/>
</dbReference>
<feature type="compositionally biased region" description="Basic and acidic residues" evidence="1">
    <location>
        <begin position="1"/>
        <end position="10"/>
    </location>
</feature>
<proteinExistence type="predicted"/>
<feature type="region of interest" description="Disordered" evidence="1">
    <location>
        <begin position="1"/>
        <end position="20"/>
    </location>
</feature>
<evidence type="ECO:0000313" key="4">
    <source>
        <dbReference type="Proteomes" id="UP001221898"/>
    </source>
</evidence>
<dbReference type="GO" id="GO:0005634">
    <property type="term" value="C:nucleus"/>
    <property type="evidence" value="ECO:0007669"/>
    <property type="project" value="TreeGrafter"/>
</dbReference>
<feature type="compositionally biased region" description="Basic and acidic residues" evidence="1">
    <location>
        <begin position="357"/>
        <end position="372"/>
    </location>
</feature>
<dbReference type="AlphaFoldDB" id="A0AAD7WZH9"/>
<dbReference type="InterPro" id="IPR028002">
    <property type="entry name" value="Myb_DNA-bind_5"/>
</dbReference>
<evidence type="ECO:0000259" key="2">
    <source>
        <dbReference type="Pfam" id="PF13873"/>
    </source>
</evidence>
<evidence type="ECO:0000313" key="3">
    <source>
        <dbReference type="EMBL" id="KAJ8414750.1"/>
    </source>
</evidence>
<accession>A0AAD7WZH9</accession>
<feature type="compositionally biased region" description="Polar residues" evidence="1">
    <location>
        <begin position="337"/>
        <end position="356"/>
    </location>
</feature>
<dbReference type="EMBL" id="JAINUG010000011">
    <property type="protein sequence ID" value="KAJ8414750.1"/>
    <property type="molecule type" value="Genomic_DNA"/>
</dbReference>
<feature type="region of interest" description="Disordered" evidence="1">
    <location>
        <begin position="255"/>
        <end position="280"/>
    </location>
</feature>
<dbReference type="PANTHER" id="PTHR23098:SF22">
    <property type="entry name" value="MYB-LIKE DOMAIN-CONTAINING PROTEIN"/>
    <property type="match status" value="1"/>
</dbReference>
<keyword evidence="4" id="KW-1185">Reference proteome</keyword>
<reference evidence="3" key="1">
    <citation type="journal article" date="2023" name="Science">
        <title>Genome structures resolve the early diversification of teleost fishes.</title>
        <authorList>
            <person name="Parey E."/>
            <person name="Louis A."/>
            <person name="Montfort J."/>
            <person name="Bouchez O."/>
            <person name="Roques C."/>
            <person name="Iampietro C."/>
            <person name="Lluch J."/>
            <person name="Castinel A."/>
            <person name="Donnadieu C."/>
            <person name="Desvignes T."/>
            <person name="Floi Bucao C."/>
            <person name="Jouanno E."/>
            <person name="Wen M."/>
            <person name="Mejri S."/>
            <person name="Dirks R."/>
            <person name="Jansen H."/>
            <person name="Henkel C."/>
            <person name="Chen W.J."/>
            <person name="Zahm M."/>
            <person name="Cabau C."/>
            <person name="Klopp C."/>
            <person name="Thompson A.W."/>
            <person name="Robinson-Rechavi M."/>
            <person name="Braasch I."/>
            <person name="Lecointre G."/>
            <person name="Bobe J."/>
            <person name="Postlethwait J.H."/>
            <person name="Berthelot C."/>
            <person name="Roest Crollius H."/>
            <person name="Guiguen Y."/>
        </authorList>
    </citation>
    <scope>NUCLEOTIDE SEQUENCE</scope>
    <source>
        <tissue evidence="3">Blood</tissue>
    </source>
</reference>
<protein>
    <recommendedName>
        <fullName evidence="2">Myb/SANT-like DNA-binding domain-containing protein</fullName>
    </recommendedName>
</protein>
<feature type="region of interest" description="Disordered" evidence="1">
    <location>
        <begin position="216"/>
        <end position="243"/>
    </location>
</feature>
<comment type="caution">
    <text evidence="3">The sequence shown here is derived from an EMBL/GenBank/DDBJ whole genome shotgun (WGS) entry which is preliminary data.</text>
</comment>